<keyword evidence="2" id="KW-1185">Reference proteome</keyword>
<sequence>MNFRYKCYYDYEHFLEARAFVLFPFPLLLLKSHHSSTFFAISRQIRFYGTCE</sequence>
<reference evidence="1 2" key="1">
    <citation type="submission" date="2015-01" db="EMBL/GenBank/DDBJ databases">
        <title>Evolution of Trichinella species and genotypes.</title>
        <authorList>
            <person name="Korhonen P.K."/>
            <person name="Edoardo P."/>
            <person name="Giuseppe L.R."/>
            <person name="Gasser R.B."/>
        </authorList>
    </citation>
    <scope>NUCLEOTIDE SEQUENCE [LARGE SCALE GENOMIC DNA]</scope>
    <source>
        <strain evidence="1">ISS37</strain>
    </source>
</reference>
<protein>
    <submittedName>
        <fullName evidence="1">Uncharacterized protein</fullName>
    </submittedName>
</protein>
<dbReference type="Proteomes" id="UP000054630">
    <property type="component" value="Unassembled WGS sequence"/>
</dbReference>
<evidence type="ECO:0000313" key="1">
    <source>
        <dbReference type="EMBL" id="KRX12200.1"/>
    </source>
</evidence>
<dbReference type="AlphaFoldDB" id="A0A0V0RD82"/>
<gene>
    <name evidence="1" type="ORF">T07_12210</name>
</gene>
<dbReference type="EMBL" id="JYDL01000648">
    <property type="protein sequence ID" value="KRX12200.1"/>
    <property type="molecule type" value="Genomic_DNA"/>
</dbReference>
<name>A0A0V0RD82_9BILA</name>
<evidence type="ECO:0000313" key="2">
    <source>
        <dbReference type="Proteomes" id="UP000054630"/>
    </source>
</evidence>
<accession>A0A0V0RD82</accession>
<comment type="caution">
    <text evidence="1">The sequence shown here is derived from an EMBL/GenBank/DDBJ whole genome shotgun (WGS) entry which is preliminary data.</text>
</comment>
<organism evidence="1 2">
    <name type="scientific">Trichinella nelsoni</name>
    <dbReference type="NCBI Taxonomy" id="6336"/>
    <lineage>
        <taxon>Eukaryota</taxon>
        <taxon>Metazoa</taxon>
        <taxon>Ecdysozoa</taxon>
        <taxon>Nematoda</taxon>
        <taxon>Enoplea</taxon>
        <taxon>Dorylaimia</taxon>
        <taxon>Trichinellida</taxon>
        <taxon>Trichinellidae</taxon>
        <taxon>Trichinella</taxon>
    </lineage>
</organism>
<proteinExistence type="predicted"/>